<accession>A0A4E9FN55</accession>
<keyword evidence="5" id="KW-1185">Reference proteome</keyword>
<evidence type="ECO:0000259" key="2">
    <source>
        <dbReference type="Pfam" id="PF04155"/>
    </source>
</evidence>
<organism evidence="3">
    <name type="scientific">Brugia malayi</name>
    <name type="common">Filarial nematode worm</name>
    <dbReference type="NCBI Taxonomy" id="6279"/>
    <lineage>
        <taxon>Eukaryota</taxon>
        <taxon>Metazoa</taxon>
        <taxon>Ecdysozoa</taxon>
        <taxon>Nematoda</taxon>
        <taxon>Chromadorea</taxon>
        <taxon>Rhabditida</taxon>
        <taxon>Spirurina</taxon>
        <taxon>Spiruromorpha</taxon>
        <taxon>Filarioidea</taxon>
        <taxon>Onchocercidae</taxon>
        <taxon>Brugia</taxon>
    </lineage>
</organism>
<reference evidence="6" key="4">
    <citation type="submission" date="2019-12" db="UniProtKB">
        <authorList>
            <consortium name="WormBaseParasite"/>
        </authorList>
    </citation>
    <scope>IDENTIFICATION</scope>
</reference>
<name>A0A0J9XV85_BRUMA</name>
<dbReference type="OrthoDB" id="5783997at2759"/>
<proteinExistence type="predicted"/>
<sequence>MCWWRNVLINFVFLFASLNAYREDCFINVGGYVCCDMDMVKVMQNVMEEDDNLLNVAKKIQDDAWWRNAKFETVVAYDDFAYKTLFKAGKACKVSRNGMQAIN</sequence>
<dbReference type="InterPro" id="IPR007284">
    <property type="entry name" value="Ground-like_dom"/>
</dbReference>
<dbReference type="GeneID" id="6105463"/>
<dbReference type="KEGG" id="bmy:BM_BM3994"/>
<gene>
    <name evidence="7" type="ORF">Bm3994</name>
    <name evidence="4" type="ORF">BM_BM3994</name>
    <name evidence="3" type="ORF">BM_Bm3994</name>
</gene>
<reference evidence="3 5" key="1">
    <citation type="journal article" date="2007" name="Science">
        <title>Draft genome of the filarial nematode parasite Brugia malayi.</title>
        <authorList>
            <person name="Ghedin E."/>
            <person name="Wang S."/>
            <person name="Spiro D."/>
            <person name="Caler E."/>
            <person name="Zhao Q."/>
            <person name="Crabtree J."/>
            <person name="Allen J.E."/>
            <person name="Delcher A.L."/>
            <person name="Guiliano D.B."/>
            <person name="Miranda-Saavedra D."/>
            <person name="Angiuoli S.V."/>
            <person name="Creasy T."/>
            <person name="Amedeo P."/>
            <person name="Haas B."/>
            <person name="El-Sayed N.M."/>
            <person name="Wortman J.R."/>
            <person name="Feldblyum T."/>
            <person name="Tallon L."/>
            <person name="Schatz M."/>
            <person name="Shumway M."/>
            <person name="Koo H."/>
            <person name="Salzberg S.L."/>
            <person name="Schobel S."/>
            <person name="Pertea M."/>
            <person name="Pop M."/>
            <person name="White O."/>
            <person name="Barton G.J."/>
            <person name="Carlow C.K."/>
            <person name="Crawford M.J."/>
            <person name="Daub J."/>
            <person name="Dimmic M.W."/>
            <person name="Estes C.F."/>
            <person name="Foster J.M."/>
            <person name="Ganatra M."/>
            <person name="Gregory W.F."/>
            <person name="Johnson N.M."/>
            <person name="Jin J."/>
            <person name="Komuniecki R."/>
            <person name="Korf I."/>
            <person name="Kumar S."/>
            <person name="Laney S."/>
            <person name="Li B.W."/>
            <person name="Li W."/>
            <person name="Lindblom T.H."/>
            <person name="Lustigman S."/>
            <person name="Ma D."/>
            <person name="Maina C.V."/>
            <person name="Martin D.M."/>
            <person name="McCarter J.P."/>
            <person name="McReynolds L."/>
            <person name="Mitreva M."/>
            <person name="Nutman T.B."/>
            <person name="Parkinson J."/>
            <person name="Peregrin-Alvarez J.M."/>
            <person name="Poole C."/>
            <person name="Ren Q."/>
            <person name="Saunders L."/>
            <person name="Sluder A.E."/>
            <person name="Smith K."/>
            <person name="Stanke M."/>
            <person name="Unnasch T.R."/>
            <person name="Ware J."/>
            <person name="Wei A.D."/>
            <person name="Weil G."/>
            <person name="Williams D.J."/>
            <person name="Zhang Y."/>
            <person name="Williams S.A."/>
            <person name="Fraser-Liggett C."/>
            <person name="Slatko B."/>
            <person name="Blaxter M.L."/>
            <person name="Scott A.L."/>
        </authorList>
    </citation>
    <scope>NUCLEOTIDE SEQUENCE</scope>
    <source>
        <strain evidence="3 5">FR3</strain>
    </source>
</reference>
<evidence type="ECO:0000313" key="6">
    <source>
        <dbReference type="WBParaSite" id="Bm3994.1"/>
    </source>
</evidence>
<dbReference type="Proteomes" id="UP000006672">
    <property type="component" value="Unassembled WGS sequence"/>
</dbReference>
<feature type="signal peptide" evidence="1">
    <location>
        <begin position="1"/>
        <end position="20"/>
    </location>
</feature>
<dbReference type="Pfam" id="PF04155">
    <property type="entry name" value="Ground-like"/>
    <property type="match status" value="1"/>
</dbReference>
<dbReference type="FunCoup" id="A0A0J9XV85">
    <property type="interactions" value="48"/>
</dbReference>
<dbReference type="WBParaSite" id="Bm3994.1">
    <property type="protein sequence ID" value="Bm3994.1"/>
    <property type="gene ID" value="WBGene00224255"/>
</dbReference>
<reference evidence="4" key="3">
    <citation type="submission" date="2019-04" db="EMBL/GenBank/DDBJ databases">
        <authorList>
            <person name="Howe K."/>
            <person name="Paulini M."/>
            <person name="Williams G."/>
        </authorList>
    </citation>
    <scope>NUCLEOTIDE SEQUENCE [LARGE SCALE GENOMIC DNA]</scope>
    <source>
        <strain evidence="4">FR3</strain>
    </source>
</reference>
<reference evidence="3" key="2">
    <citation type="submission" date="2012-12" db="EMBL/GenBank/DDBJ databases">
        <authorList>
            <person name="Gao Y.W."/>
            <person name="Fan S.T."/>
            <person name="Sun H.T."/>
            <person name="Wang Z."/>
            <person name="Gao X.L."/>
            <person name="Li Y.G."/>
            <person name="Wang T.C."/>
            <person name="Zhang K."/>
            <person name="Xu W.W."/>
            <person name="Yu Z.J."/>
            <person name="Xia X.Z."/>
        </authorList>
    </citation>
    <scope>NUCLEOTIDE SEQUENCE</scope>
    <source>
        <strain evidence="3">FR3</strain>
    </source>
</reference>
<evidence type="ECO:0000256" key="1">
    <source>
        <dbReference type="SAM" id="SignalP"/>
    </source>
</evidence>
<feature type="domain" description="Ground-like" evidence="2">
    <location>
        <begin position="31"/>
        <end position="99"/>
    </location>
</feature>
<evidence type="ECO:0000313" key="3">
    <source>
        <dbReference type="EMBL" id="CDP96534.1"/>
    </source>
</evidence>
<accession>A0A0J9XV85</accession>
<keyword evidence="1" id="KW-0732">Signal</keyword>
<dbReference type="RefSeq" id="XP_001902048.2">
    <property type="nucleotide sequence ID" value="XM_001902013.2"/>
</dbReference>
<dbReference type="EMBL" id="LN856957">
    <property type="protein sequence ID" value="CDP96534.1"/>
    <property type="molecule type" value="Genomic_DNA"/>
</dbReference>
<protein>
    <submittedName>
        <fullName evidence="3 6">Bm3994</fullName>
    </submittedName>
</protein>
<dbReference type="WormBase" id="Bm3994">
    <property type="protein sequence ID" value="BM27085"/>
    <property type="gene ID" value="WBGene00224255"/>
</dbReference>
<dbReference type="WBParaSite" id="Bm3994.2">
    <property type="protein sequence ID" value="Bm3994.2"/>
    <property type="gene ID" value="WBGene00224255"/>
</dbReference>
<dbReference type="EMBL" id="CAAKNF010000195">
    <property type="protein sequence ID" value="VIO98197.1"/>
    <property type="molecule type" value="Genomic_DNA"/>
</dbReference>
<evidence type="ECO:0000313" key="5">
    <source>
        <dbReference type="Proteomes" id="UP000006672"/>
    </source>
</evidence>
<dbReference type="AlphaFoldDB" id="A0A0J9XV85"/>
<evidence type="ECO:0000313" key="4">
    <source>
        <dbReference type="EMBL" id="VIO98197.1"/>
    </source>
</evidence>
<dbReference type="CTD" id="6105463"/>
<dbReference type="OMA" id="REDCFIN"/>
<feature type="chain" id="PRO_5023897505" evidence="1">
    <location>
        <begin position="21"/>
        <end position="103"/>
    </location>
</feature>
<evidence type="ECO:0000313" key="7">
    <source>
        <dbReference type="WormBase" id="Bm3994"/>
    </source>
</evidence>